<accession>A0A1I8IWF0</accession>
<feature type="region of interest" description="Disordered" evidence="1">
    <location>
        <begin position="41"/>
        <end position="65"/>
    </location>
</feature>
<sequence length="134" mass="15189">MFDHPFRSHSPSSVLGMPGCRGLQPAELLGALRLLPHRLLRENPAGQRREDSRLRSALRQRRRVQAGPVELPGLQRCRQVQHGLAEESRAEAQPMLQLQRRCQADLLWRQEGVRAAGEGGARLLRCRHQQLPSN</sequence>
<evidence type="ECO:0000313" key="3">
    <source>
        <dbReference type="WBParaSite" id="maker-uti_cns_0017714-snap-gene-0.3-mRNA-1"/>
    </source>
</evidence>
<organism evidence="2 3">
    <name type="scientific">Macrostomum lignano</name>
    <dbReference type="NCBI Taxonomy" id="282301"/>
    <lineage>
        <taxon>Eukaryota</taxon>
        <taxon>Metazoa</taxon>
        <taxon>Spiralia</taxon>
        <taxon>Lophotrochozoa</taxon>
        <taxon>Platyhelminthes</taxon>
        <taxon>Rhabditophora</taxon>
        <taxon>Macrostomorpha</taxon>
        <taxon>Macrostomida</taxon>
        <taxon>Macrostomidae</taxon>
        <taxon>Macrostomum</taxon>
    </lineage>
</organism>
<dbReference type="AlphaFoldDB" id="A0A1I8IWF0"/>
<dbReference type="Proteomes" id="UP000095280">
    <property type="component" value="Unplaced"/>
</dbReference>
<protein>
    <submittedName>
        <fullName evidence="3">Secreted protein</fullName>
    </submittedName>
</protein>
<evidence type="ECO:0000256" key="1">
    <source>
        <dbReference type="SAM" id="MobiDB-lite"/>
    </source>
</evidence>
<proteinExistence type="predicted"/>
<dbReference type="WBParaSite" id="maker-uti_cns_0017714-snap-gene-0.3-mRNA-1">
    <property type="protein sequence ID" value="maker-uti_cns_0017714-snap-gene-0.3-mRNA-1"/>
    <property type="gene ID" value="maker-uti_cns_0017714-snap-gene-0.3"/>
</dbReference>
<name>A0A1I8IWF0_9PLAT</name>
<keyword evidence="2" id="KW-1185">Reference proteome</keyword>
<reference evidence="3" key="1">
    <citation type="submission" date="2016-11" db="UniProtKB">
        <authorList>
            <consortium name="WormBaseParasite"/>
        </authorList>
    </citation>
    <scope>IDENTIFICATION</scope>
</reference>
<evidence type="ECO:0000313" key="2">
    <source>
        <dbReference type="Proteomes" id="UP000095280"/>
    </source>
</evidence>